<organism evidence="2 3">
    <name type="scientific">Etheostoma spectabile</name>
    <name type="common">orangethroat darter</name>
    <dbReference type="NCBI Taxonomy" id="54343"/>
    <lineage>
        <taxon>Eukaryota</taxon>
        <taxon>Metazoa</taxon>
        <taxon>Chordata</taxon>
        <taxon>Craniata</taxon>
        <taxon>Vertebrata</taxon>
        <taxon>Euteleostomi</taxon>
        <taxon>Actinopterygii</taxon>
        <taxon>Neopterygii</taxon>
        <taxon>Teleostei</taxon>
        <taxon>Neoteleostei</taxon>
        <taxon>Acanthomorphata</taxon>
        <taxon>Eupercaria</taxon>
        <taxon>Perciformes</taxon>
        <taxon>Percoidei</taxon>
        <taxon>Percidae</taxon>
        <taxon>Etheostomatinae</taxon>
        <taxon>Etheostoma</taxon>
    </lineage>
</organism>
<evidence type="ECO:0000256" key="1">
    <source>
        <dbReference type="SAM" id="MobiDB-lite"/>
    </source>
</evidence>
<protein>
    <submittedName>
        <fullName evidence="2">Uncharacterized protein</fullName>
    </submittedName>
</protein>
<feature type="region of interest" description="Disordered" evidence="1">
    <location>
        <begin position="44"/>
        <end position="63"/>
    </location>
</feature>
<keyword evidence="3" id="KW-1185">Reference proteome</keyword>
<dbReference type="Proteomes" id="UP000327493">
    <property type="component" value="Chromosome 3"/>
</dbReference>
<dbReference type="EMBL" id="VOFY01000003">
    <property type="protein sequence ID" value="KAA8593898.1"/>
    <property type="molecule type" value="Genomic_DNA"/>
</dbReference>
<gene>
    <name evidence="2" type="ORF">FQN60_004732</name>
</gene>
<accession>A0A5J5DL05</accession>
<feature type="non-terminal residue" evidence="2">
    <location>
        <position position="1"/>
    </location>
</feature>
<evidence type="ECO:0000313" key="3">
    <source>
        <dbReference type="Proteomes" id="UP000327493"/>
    </source>
</evidence>
<sequence>CAPTTPNREDKFTFAKQLLKGVPGQGATDLQPLRHNCRGDELMSERKEVHPCESPLDNPYMRK</sequence>
<comment type="caution">
    <text evidence="2">The sequence shown here is derived from an EMBL/GenBank/DDBJ whole genome shotgun (WGS) entry which is preliminary data.</text>
</comment>
<proteinExistence type="predicted"/>
<dbReference type="AlphaFoldDB" id="A0A5J5DL05"/>
<evidence type="ECO:0000313" key="2">
    <source>
        <dbReference type="EMBL" id="KAA8593898.1"/>
    </source>
</evidence>
<name>A0A5J5DL05_9PERO</name>
<reference evidence="2 3" key="1">
    <citation type="submission" date="2019-08" db="EMBL/GenBank/DDBJ databases">
        <title>A chromosome-level genome assembly, high-density linkage maps, and genome scans reveal the genomic architecture of hybrid incompatibilities underlying speciation via character displacement in darters (Percidae: Etheostominae).</title>
        <authorList>
            <person name="Moran R.L."/>
            <person name="Catchen J.M."/>
            <person name="Fuller R.C."/>
        </authorList>
    </citation>
    <scope>NUCLEOTIDE SEQUENCE [LARGE SCALE GENOMIC DNA]</scope>
    <source>
        <strain evidence="2">EspeVRDwgs_2016</strain>
        <tissue evidence="2">Muscle</tissue>
    </source>
</reference>